<keyword evidence="6" id="KW-1185">Reference proteome</keyword>
<reference evidence="6" key="2">
    <citation type="journal article" date="2019" name="Int. J. Syst. Evol. Microbiol.">
        <title>The Global Catalogue of Microorganisms (GCM) 10K type strain sequencing project: providing services to taxonomists for standard genome sequencing and annotation.</title>
        <authorList>
            <consortium name="The Broad Institute Genomics Platform"/>
            <consortium name="The Broad Institute Genome Sequencing Center for Infectious Disease"/>
            <person name="Wu L."/>
            <person name="Ma J."/>
        </authorList>
    </citation>
    <scope>NUCLEOTIDE SEQUENCE [LARGE SCALE GENOMIC DNA]</scope>
    <source>
        <strain evidence="6">JCM 10667</strain>
    </source>
</reference>
<comment type="caution">
    <text evidence="4">The sequence shown here is derived from an EMBL/GenBank/DDBJ whole genome shotgun (WGS) entry which is preliminary data.</text>
</comment>
<dbReference type="Proteomes" id="UP000549343">
    <property type="component" value="Unassembled WGS sequence"/>
</dbReference>
<evidence type="ECO:0000313" key="3">
    <source>
        <dbReference type="EMBL" id="GAA0554645.1"/>
    </source>
</evidence>
<feature type="signal peptide" evidence="2">
    <location>
        <begin position="1"/>
        <end position="27"/>
    </location>
</feature>
<dbReference type="RefSeq" id="WP_184886131.1">
    <property type="nucleotide sequence ID" value="NZ_BAAAHD010000016.1"/>
</dbReference>
<dbReference type="PROSITE" id="PS51257">
    <property type="entry name" value="PROKAR_LIPOPROTEIN"/>
    <property type="match status" value="1"/>
</dbReference>
<organism evidence="4 5">
    <name type="scientific">Actinomadura livida</name>
    <dbReference type="NCBI Taxonomy" id="79909"/>
    <lineage>
        <taxon>Bacteria</taxon>
        <taxon>Bacillati</taxon>
        <taxon>Actinomycetota</taxon>
        <taxon>Actinomycetes</taxon>
        <taxon>Streptosporangiales</taxon>
        <taxon>Thermomonosporaceae</taxon>
        <taxon>Actinomadura</taxon>
    </lineage>
</organism>
<evidence type="ECO:0008006" key="7">
    <source>
        <dbReference type="Google" id="ProtNLM"/>
    </source>
</evidence>
<sequence length="154" mass="16052">MSPRHHLVPKKQALLCAAAALALPLAAGCGGSGDPKKPEPASLQELAEQTNCSVTGKRKVADMEQGNCKNDLGRYVLVSFSSDKKMNTWLEEAKPWGGAYLVGASWIVVSEQKTLETIRKDLGGKIVHGDDHSWGDGNGGHGNGGGHGGGEHGG</sequence>
<evidence type="ECO:0000313" key="5">
    <source>
        <dbReference type="Proteomes" id="UP000549343"/>
    </source>
</evidence>
<accession>A0A7W7IG11</accession>
<evidence type="ECO:0000256" key="2">
    <source>
        <dbReference type="SAM" id="SignalP"/>
    </source>
</evidence>
<evidence type="ECO:0000313" key="4">
    <source>
        <dbReference type="EMBL" id="MBB4776311.1"/>
    </source>
</evidence>
<reference evidence="4 5" key="3">
    <citation type="submission" date="2020-08" db="EMBL/GenBank/DDBJ databases">
        <title>Sequencing the genomes of 1000 actinobacteria strains.</title>
        <authorList>
            <person name="Klenk H.-P."/>
        </authorList>
    </citation>
    <scope>NUCLEOTIDE SEQUENCE [LARGE SCALE GENOMIC DNA]</scope>
    <source>
        <strain evidence="4 5">DSM 44772</strain>
    </source>
</reference>
<proteinExistence type="predicted"/>
<evidence type="ECO:0000256" key="1">
    <source>
        <dbReference type="SAM" id="MobiDB-lite"/>
    </source>
</evidence>
<name>A0A7W7IG11_9ACTN</name>
<evidence type="ECO:0000313" key="6">
    <source>
        <dbReference type="Proteomes" id="UP001501427"/>
    </source>
</evidence>
<dbReference type="EMBL" id="JACHMV010000001">
    <property type="protein sequence ID" value="MBB4776311.1"/>
    <property type="molecule type" value="Genomic_DNA"/>
</dbReference>
<reference evidence="3" key="4">
    <citation type="submission" date="2023-12" db="EMBL/GenBank/DDBJ databases">
        <authorList>
            <person name="Sun Q."/>
            <person name="Inoue M."/>
        </authorList>
    </citation>
    <scope>NUCLEOTIDE SEQUENCE</scope>
    <source>
        <strain evidence="3">JCM 10667</strain>
    </source>
</reference>
<gene>
    <name evidence="4" type="ORF">F4557_004729</name>
    <name evidence="3" type="ORF">GCM10009546_15700</name>
</gene>
<feature type="compositionally biased region" description="Gly residues" evidence="1">
    <location>
        <begin position="136"/>
        <end position="148"/>
    </location>
</feature>
<feature type="chain" id="PRO_5038765934" description="Lipoprotein" evidence="2">
    <location>
        <begin position="28"/>
        <end position="154"/>
    </location>
</feature>
<reference evidence="3" key="1">
    <citation type="journal article" date="2014" name="Int. J. Syst. Evol. Microbiol.">
        <title>Complete genome of a new Firmicutes species belonging to the dominant human colonic microbiota ('Ruminococcus bicirculans') reveals two chromosomes and a selective capacity to utilize plant glucans.</title>
        <authorList>
            <consortium name="NISC Comparative Sequencing Program"/>
            <person name="Wegmann U."/>
            <person name="Louis P."/>
            <person name="Goesmann A."/>
            <person name="Henrissat B."/>
            <person name="Duncan S.H."/>
            <person name="Flint H.J."/>
        </authorList>
    </citation>
    <scope>NUCLEOTIDE SEQUENCE</scope>
    <source>
        <strain evidence="3">JCM 10667</strain>
    </source>
</reference>
<dbReference type="AlphaFoldDB" id="A0A7W7IG11"/>
<feature type="region of interest" description="Disordered" evidence="1">
    <location>
        <begin position="129"/>
        <end position="154"/>
    </location>
</feature>
<keyword evidence="2" id="KW-0732">Signal</keyword>
<protein>
    <recommendedName>
        <fullName evidence="7">Lipoprotein</fullName>
    </recommendedName>
</protein>
<dbReference type="Proteomes" id="UP001501427">
    <property type="component" value="Unassembled WGS sequence"/>
</dbReference>
<dbReference type="EMBL" id="BAAAHD010000016">
    <property type="protein sequence ID" value="GAA0554645.1"/>
    <property type="molecule type" value="Genomic_DNA"/>
</dbReference>